<proteinExistence type="predicted"/>
<feature type="region of interest" description="Disordered" evidence="1">
    <location>
        <begin position="19"/>
        <end position="38"/>
    </location>
</feature>
<evidence type="ECO:0000256" key="2">
    <source>
        <dbReference type="SAM" id="SignalP"/>
    </source>
</evidence>
<evidence type="ECO:0000313" key="4">
    <source>
        <dbReference type="Proteomes" id="UP001305779"/>
    </source>
</evidence>
<feature type="region of interest" description="Disordered" evidence="1">
    <location>
        <begin position="619"/>
        <end position="651"/>
    </location>
</feature>
<sequence length="668" mass="69742">MLLTAFAFALASRATGTAAPTPTGNVTQKPTIATTGSGPEYASACWKALIDYDVSSSSWDSAHQWISTTTEFVGGTSFSDVTYYESATTLCDGHARVTYSPAKSLSTGTITHPGTVTSTKTILGTYFSAWSQSAPTCSIAPSDCDGLWKAYSTSLSAAGGQTTNPPLETPPCMGRSAASSYASVTNEIYGCGDCTIFGEGVELVYFPTYPSSRDMCAMTPTASLTHYGSDAVITAYAGKSFGGEGDASGKRTAVADGHTFTSGTAYISISTVYAVDRCSKTFGTPVKDAILAMPSESVLSLRYSQDHFQRLMSTDKVTGYPVSYADFNTPIPWSAWNGQNLCDPGGYGGWACSIIYEHSFRPQLAIPPQITQLSPEFEKCQMWYNGLWDPPLALTEASEEDKPTAPGEHQTKQTAAPNSAPAAPTTTRTALANELPTTSEGSDNGRPTLTAGGPTLPASRPTEPTKPAASCVPDAEPWVQSFHVGSATYWATGANRQACIESATITSGGPTQTLKDGTHASYGDDGLILQGANTVKIGDEAASAVTSGAQHTGESQPDGRHTVVVTVDGQEATAVQTSNGGPIVVGTYATLTPGGSPTTLSNGEVYSAAMGGLVVGWTSTVGKDQTSPSAPDSDDSNDAASDRIRLPSNRGWFFPDKRNAVDIRPDVQ</sequence>
<feature type="compositionally biased region" description="Low complexity" evidence="1">
    <location>
        <begin position="414"/>
        <end position="432"/>
    </location>
</feature>
<keyword evidence="2" id="KW-0732">Signal</keyword>
<keyword evidence="4" id="KW-1185">Reference proteome</keyword>
<protein>
    <submittedName>
        <fullName evidence="3">Uncharacterized protein</fullName>
    </submittedName>
</protein>
<dbReference type="EMBL" id="JAXOVC010000012">
    <property type="protein sequence ID" value="KAK4495027.1"/>
    <property type="molecule type" value="Genomic_DNA"/>
</dbReference>
<feature type="chain" id="PRO_5046970603" evidence="2">
    <location>
        <begin position="19"/>
        <end position="668"/>
    </location>
</feature>
<dbReference type="Proteomes" id="UP001305779">
    <property type="component" value="Unassembled WGS sequence"/>
</dbReference>
<organism evidence="3 4">
    <name type="scientific">Zasmidium cellare</name>
    <name type="common">Wine cellar mold</name>
    <name type="synonym">Racodium cellare</name>
    <dbReference type="NCBI Taxonomy" id="395010"/>
    <lineage>
        <taxon>Eukaryota</taxon>
        <taxon>Fungi</taxon>
        <taxon>Dikarya</taxon>
        <taxon>Ascomycota</taxon>
        <taxon>Pezizomycotina</taxon>
        <taxon>Dothideomycetes</taxon>
        <taxon>Dothideomycetidae</taxon>
        <taxon>Mycosphaerellales</taxon>
        <taxon>Mycosphaerellaceae</taxon>
        <taxon>Zasmidium</taxon>
    </lineage>
</organism>
<name>A0ABR0E0S1_ZASCE</name>
<reference evidence="3 4" key="1">
    <citation type="journal article" date="2023" name="G3 (Bethesda)">
        <title>A chromosome-level genome assembly of Zasmidium syzygii isolated from banana leaves.</title>
        <authorList>
            <person name="van Westerhoven A.C."/>
            <person name="Mehrabi R."/>
            <person name="Talebi R."/>
            <person name="Steentjes M.B.F."/>
            <person name="Corcolon B."/>
            <person name="Chong P.A."/>
            <person name="Kema G.H.J."/>
            <person name="Seidl M.F."/>
        </authorList>
    </citation>
    <scope>NUCLEOTIDE SEQUENCE [LARGE SCALE GENOMIC DNA]</scope>
    <source>
        <strain evidence="3 4">P124</strain>
    </source>
</reference>
<feature type="region of interest" description="Disordered" evidence="1">
    <location>
        <begin position="396"/>
        <end position="472"/>
    </location>
</feature>
<feature type="signal peptide" evidence="2">
    <location>
        <begin position="1"/>
        <end position="18"/>
    </location>
</feature>
<accession>A0ABR0E0S1</accession>
<evidence type="ECO:0000256" key="1">
    <source>
        <dbReference type="SAM" id="MobiDB-lite"/>
    </source>
</evidence>
<comment type="caution">
    <text evidence="3">The sequence shown here is derived from an EMBL/GenBank/DDBJ whole genome shotgun (WGS) entry which is preliminary data.</text>
</comment>
<evidence type="ECO:0000313" key="3">
    <source>
        <dbReference type="EMBL" id="KAK4495027.1"/>
    </source>
</evidence>
<feature type="compositionally biased region" description="Polar residues" evidence="1">
    <location>
        <begin position="435"/>
        <end position="447"/>
    </location>
</feature>
<feature type="compositionally biased region" description="Polar residues" evidence="1">
    <location>
        <begin position="25"/>
        <end position="37"/>
    </location>
</feature>
<gene>
    <name evidence="3" type="ORF">PRZ48_013354</name>
</gene>